<dbReference type="SUPFAM" id="SSF56112">
    <property type="entry name" value="Protein kinase-like (PK-like)"/>
    <property type="match status" value="1"/>
</dbReference>
<feature type="domain" description="Protein kinase" evidence="3">
    <location>
        <begin position="113"/>
        <end position="447"/>
    </location>
</feature>
<organism evidence="4">
    <name type="scientific">viral metagenome</name>
    <dbReference type="NCBI Taxonomy" id="1070528"/>
    <lineage>
        <taxon>unclassified sequences</taxon>
        <taxon>metagenomes</taxon>
        <taxon>organismal metagenomes</taxon>
    </lineage>
</organism>
<proteinExistence type="inferred from homology"/>
<evidence type="ECO:0000259" key="3">
    <source>
        <dbReference type="PROSITE" id="PS50011"/>
    </source>
</evidence>
<keyword evidence="2" id="KW-1133">Transmembrane helix</keyword>
<dbReference type="PANTHER" id="PTHR10566:SF128">
    <property type="entry name" value="UBIB DOMAIN CONTAINING KINASE"/>
    <property type="match status" value="1"/>
</dbReference>
<dbReference type="Gene3D" id="1.10.510.10">
    <property type="entry name" value="Transferase(Phosphotransferase) domain 1"/>
    <property type="match status" value="1"/>
</dbReference>
<accession>A0A6C0KT15</accession>
<dbReference type="InterPro" id="IPR000719">
    <property type="entry name" value="Prot_kinase_dom"/>
</dbReference>
<evidence type="ECO:0000256" key="1">
    <source>
        <dbReference type="ARBA" id="ARBA00009670"/>
    </source>
</evidence>
<dbReference type="EMBL" id="MN740953">
    <property type="protein sequence ID" value="QHU19584.1"/>
    <property type="molecule type" value="Genomic_DNA"/>
</dbReference>
<dbReference type="InterPro" id="IPR004147">
    <property type="entry name" value="ABC1_dom"/>
</dbReference>
<evidence type="ECO:0000313" key="4">
    <source>
        <dbReference type="EMBL" id="QHU19584.1"/>
    </source>
</evidence>
<comment type="similarity">
    <text evidence="1">Belongs to the protein kinase superfamily. ADCK protein kinase family.</text>
</comment>
<feature type="transmembrane region" description="Helical" evidence="2">
    <location>
        <begin position="12"/>
        <end position="30"/>
    </location>
</feature>
<dbReference type="InterPro" id="IPR011009">
    <property type="entry name" value="Kinase-like_dom_sf"/>
</dbReference>
<reference evidence="4" key="1">
    <citation type="journal article" date="2020" name="Nature">
        <title>Giant virus diversity and host interactions through global metagenomics.</title>
        <authorList>
            <person name="Schulz F."/>
            <person name="Roux S."/>
            <person name="Paez-Espino D."/>
            <person name="Jungbluth S."/>
            <person name="Walsh D.A."/>
            <person name="Denef V.J."/>
            <person name="McMahon K.D."/>
            <person name="Konstantinidis K.T."/>
            <person name="Eloe-Fadrosh E.A."/>
            <person name="Kyrpides N.C."/>
            <person name="Woyke T."/>
        </authorList>
    </citation>
    <scope>NUCLEOTIDE SEQUENCE</scope>
    <source>
        <strain evidence="4">GVMAG-S-3300013014-113</strain>
    </source>
</reference>
<sequence length="447" mass="52834">MIFIRPLIISLRIAKLVCIIIYEFINYIIIKSINNVYKIPTHRLELIKALAQRLEYENIVYVKLFQALCLNKDLLYSDEQDFLIKYTDNVPYSISDINYDLLNKLQCEYCITLNNAIPINSGIVGLIFDARDCTNNKVIVKMLKQNILNKFTNVFDELLYVSYICKYIPYIKYLKITKLLLDNREILLNQMNFIKEVDSLELFSKKYKNNKEYRFPKVYKMITEKYPELMVMENINGLKLKDIATMDPSIKEEFAYLLNKFNILGILYHSVIHCDLHCGNVFFYINDVCDVSNNETETETTPKYMLGLIDFGLCTFPTKESQNAYYIFFNNMFYNNDYSSIEYLINNFIEERDLFNTYNHNIKQVLYNETINCLELYANHSISNQALVNKLGTLFYNYDLNFTREFNRVILSLHTTYSFITLLSSDVNACVEKVIKELNYFNELINI</sequence>
<dbReference type="PANTHER" id="PTHR10566">
    <property type="entry name" value="CHAPERONE-ACTIVITY OF BC1 COMPLEX CABC1 -RELATED"/>
    <property type="match status" value="1"/>
</dbReference>
<dbReference type="Pfam" id="PF03109">
    <property type="entry name" value="ABC1"/>
    <property type="match status" value="1"/>
</dbReference>
<dbReference type="GO" id="GO:0005524">
    <property type="term" value="F:ATP binding"/>
    <property type="evidence" value="ECO:0007669"/>
    <property type="project" value="InterPro"/>
</dbReference>
<protein>
    <recommendedName>
        <fullName evidence="3">Protein kinase domain-containing protein</fullName>
    </recommendedName>
</protein>
<dbReference type="AlphaFoldDB" id="A0A6C0KT15"/>
<dbReference type="InterPro" id="IPR050154">
    <property type="entry name" value="UbiB_kinase"/>
</dbReference>
<dbReference type="GO" id="GO:0004672">
    <property type="term" value="F:protein kinase activity"/>
    <property type="evidence" value="ECO:0007669"/>
    <property type="project" value="InterPro"/>
</dbReference>
<dbReference type="PROSITE" id="PS50011">
    <property type="entry name" value="PROTEIN_KINASE_DOM"/>
    <property type="match status" value="1"/>
</dbReference>
<evidence type="ECO:0000256" key="2">
    <source>
        <dbReference type="SAM" id="Phobius"/>
    </source>
</evidence>
<keyword evidence="2" id="KW-0812">Transmembrane</keyword>
<name>A0A6C0KT15_9ZZZZ</name>
<keyword evidence="2" id="KW-0472">Membrane</keyword>